<protein>
    <submittedName>
        <fullName evidence="3">Ribonuclease inhibitor</fullName>
    </submittedName>
</protein>
<comment type="caution">
    <text evidence="3">The sequence shown here is derived from an EMBL/GenBank/DDBJ whole genome shotgun (WGS) entry which is preliminary data.</text>
</comment>
<evidence type="ECO:0000259" key="2">
    <source>
        <dbReference type="Pfam" id="PF01337"/>
    </source>
</evidence>
<evidence type="ECO:0000313" key="3">
    <source>
        <dbReference type="EMBL" id="PRY78654.1"/>
    </source>
</evidence>
<dbReference type="OrthoDB" id="7575400at2"/>
<dbReference type="InterPro" id="IPR000468">
    <property type="entry name" value="Barstar"/>
</dbReference>
<dbReference type="Gene3D" id="3.30.370.10">
    <property type="entry name" value="Barstar-like"/>
    <property type="match status" value="1"/>
</dbReference>
<dbReference type="AlphaFoldDB" id="A0A2T0W1H3"/>
<dbReference type="EMBL" id="PVTO01000025">
    <property type="protein sequence ID" value="PRY78654.1"/>
    <property type="molecule type" value="Genomic_DNA"/>
</dbReference>
<dbReference type="RefSeq" id="WP_106195403.1">
    <property type="nucleotide sequence ID" value="NZ_PVTO01000025.1"/>
</dbReference>
<organism evidence="3 4">
    <name type="scientific">Alkalibacterium olivapovliticus</name>
    <dbReference type="NCBI Taxonomy" id="99907"/>
    <lineage>
        <taxon>Bacteria</taxon>
        <taxon>Bacillati</taxon>
        <taxon>Bacillota</taxon>
        <taxon>Bacilli</taxon>
        <taxon>Lactobacillales</taxon>
        <taxon>Carnobacteriaceae</taxon>
        <taxon>Alkalibacterium</taxon>
    </lineage>
</organism>
<reference evidence="3 4" key="1">
    <citation type="submission" date="2018-03" db="EMBL/GenBank/DDBJ databases">
        <title>Genomic Encyclopedia of Archaeal and Bacterial Type Strains, Phase II (KMG-II): from individual species to whole genera.</title>
        <authorList>
            <person name="Goeker M."/>
        </authorList>
    </citation>
    <scope>NUCLEOTIDE SEQUENCE [LARGE SCALE GENOMIC DNA]</scope>
    <source>
        <strain evidence="3 4">DSM 13175</strain>
    </source>
</reference>
<accession>A0A2T0W1H3</accession>
<evidence type="ECO:0000313" key="4">
    <source>
        <dbReference type="Proteomes" id="UP000238205"/>
    </source>
</evidence>
<dbReference type="InterPro" id="IPR035905">
    <property type="entry name" value="Barstar-like_sf"/>
</dbReference>
<comment type="similarity">
    <text evidence="1">Belongs to the barstar family.</text>
</comment>
<sequence>MRLVKLNGKLMTSKEKTHDILQEQLKIEGYHGRNLDALYDALTSQSRDLEIMLLHKSGLKANLGPYAEALISTFKDAVAANEHIVFKII</sequence>
<proteinExistence type="inferred from homology"/>
<dbReference type="Pfam" id="PF01337">
    <property type="entry name" value="Barstar"/>
    <property type="match status" value="1"/>
</dbReference>
<name>A0A2T0W1H3_9LACT</name>
<evidence type="ECO:0000256" key="1">
    <source>
        <dbReference type="ARBA" id="ARBA00006845"/>
    </source>
</evidence>
<dbReference type="Proteomes" id="UP000238205">
    <property type="component" value="Unassembled WGS sequence"/>
</dbReference>
<gene>
    <name evidence="3" type="ORF">CLV38_12525</name>
</gene>
<dbReference type="SUPFAM" id="SSF52038">
    <property type="entry name" value="Barstar-related"/>
    <property type="match status" value="1"/>
</dbReference>
<keyword evidence="4" id="KW-1185">Reference proteome</keyword>
<feature type="domain" description="Barstar (barnase inhibitor)" evidence="2">
    <location>
        <begin position="1"/>
        <end position="88"/>
    </location>
</feature>